<dbReference type="EMBL" id="ATFF01000002">
    <property type="protein sequence ID" value="EPF32324.1"/>
    <property type="molecule type" value="Genomic_DNA"/>
</dbReference>
<dbReference type="InterPro" id="IPR055170">
    <property type="entry name" value="GFO_IDH_MocA-like_dom"/>
</dbReference>
<dbReference type="Gene3D" id="3.30.360.10">
    <property type="entry name" value="Dihydrodipicolinate Reductase, domain 2"/>
    <property type="match status" value="1"/>
</dbReference>
<accession>S3L685</accession>
<dbReference type="OrthoDB" id="9783105at2"/>
<feature type="domain" description="GFO/IDH/MocA-like oxidoreductase" evidence="3">
    <location>
        <begin position="141"/>
        <end position="268"/>
    </location>
</feature>
<dbReference type="InterPro" id="IPR000683">
    <property type="entry name" value="Gfo/Idh/MocA-like_OxRdtase_N"/>
</dbReference>
<dbReference type="InterPro" id="IPR050463">
    <property type="entry name" value="Gfo/Idh/MocA_oxidrdct_glycsds"/>
</dbReference>
<protein>
    <recommendedName>
        <fullName evidence="6">Gfo/Idh/MocA-like oxidoreductase N-terminal domain-containing protein</fullName>
    </recommendedName>
</protein>
<dbReference type="Pfam" id="PF22725">
    <property type="entry name" value="GFO_IDH_MocA_C3"/>
    <property type="match status" value="1"/>
</dbReference>
<feature type="domain" description="Gfo/Idh/MocA-like oxidoreductase N-terminal" evidence="2">
    <location>
        <begin position="5"/>
        <end position="130"/>
    </location>
</feature>
<dbReference type="SUPFAM" id="SSF55347">
    <property type="entry name" value="Glyceraldehyde-3-phosphate dehydrogenase-like, C-terminal domain"/>
    <property type="match status" value="1"/>
</dbReference>
<gene>
    <name evidence="4" type="ORF">HMPREF9194_00320</name>
</gene>
<comment type="caution">
    <text evidence="4">The sequence shown here is derived from an EMBL/GenBank/DDBJ whole genome shotgun (WGS) entry which is preliminary data.</text>
</comment>
<dbReference type="HOGENOM" id="CLU_023194_3_1_12"/>
<dbReference type="PANTHER" id="PTHR43818">
    <property type="entry name" value="BCDNA.GH03377"/>
    <property type="match status" value="1"/>
</dbReference>
<dbReference type="GO" id="GO:0000166">
    <property type="term" value="F:nucleotide binding"/>
    <property type="evidence" value="ECO:0007669"/>
    <property type="project" value="InterPro"/>
</dbReference>
<keyword evidence="1" id="KW-0560">Oxidoreductase</keyword>
<evidence type="ECO:0000259" key="3">
    <source>
        <dbReference type="Pfam" id="PF22725"/>
    </source>
</evidence>
<dbReference type="Gene3D" id="3.40.50.720">
    <property type="entry name" value="NAD(P)-binding Rossmann-like Domain"/>
    <property type="match status" value="1"/>
</dbReference>
<dbReference type="GO" id="GO:0016491">
    <property type="term" value="F:oxidoreductase activity"/>
    <property type="evidence" value="ECO:0007669"/>
    <property type="project" value="UniProtKB-KW"/>
</dbReference>
<keyword evidence="5" id="KW-1185">Reference proteome</keyword>
<evidence type="ECO:0000313" key="4">
    <source>
        <dbReference type="EMBL" id="EPF32324.1"/>
    </source>
</evidence>
<sequence length="359" mass="40054">MKKVKYGIIGFGQIAETRIAKEGFGLDTSRFSGNPYASLVTVYNRNPAKRAAVEQLGLIWKNNFSDFINDPSIDAVVVSTNNKTHAEFAQQAFKSGKHVFLEKPAGTNLEEVVKLVEEARLRGLSLGINHMMTKNCFNILARDMIRNGFIGDWRNLALHMEYPSGFSDSEIRSWRCADPEELGGPIGDVGSHCLYMAEFLTGEIIQSLQCVYLPKHMPIAVEDGAIIRFTTESGRSGTVHVAFDEYRGPENTLFRSHGYTVWGTRGALYGNATLFQLSGYKDEPARVELISQVDGVEQHHVPEHINDIYMEQISEHARSIAEKKPQDGKEALHNMEMIVASHRSAREGGTLQKISSFTD</sequence>
<name>S3L685_TREMA</name>
<dbReference type="RefSeq" id="WP_016524621.1">
    <property type="nucleotide sequence ID" value="NZ_KE332518.1"/>
</dbReference>
<evidence type="ECO:0000313" key="5">
    <source>
        <dbReference type="Proteomes" id="UP000014541"/>
    </source>
</evidence>
<dbReference type="Pfam" id="PF01408">
    <property type="entry name" value="GFO_IDH_MocA"/>
    <property type="match status" value="1"/>
</dbReference>
<dbReference type="AlphaFoldDB" id="S3L685"/>
<dbReference type="STRING" id="1125699.HMPREF9194_00320"/>
<dbReference type="InterPro" id="IPR036291">
    <property type="entry name" value="NAD(P)-bd_dom_sf"/>
</dbReference>
<dbReference type="Proteomes" id="UP000014541">
    <property type="component" value="Unassembled WGS sequence"/>
</dbReference>
<evidence type="ECO:0000259" key="2">
    <source>
        <dbReference type="Pfam" id="PF01408"/>
    </source>
</evidence>
<organism evidence="4 5">
    <name type="scientific">Treponema maltophilum ATCC 51939</name>
    <dbReference type="NCBI Taxonomy" id="1125699"/>
    <lineage>
        <taxon>Bacteria</taxon>
        <taxon>Pseudomonadati</taxon>
        <taxon>Spirochaetota</taxon>
        <taxon>Spirochaetia</taxon>
        <taxon>Spirochaetales</taxon>
        <taxon>Treponemataceae</taxon>
        <taxon>Treponema</taxon>
    </lineage>
</organism>
<evidence type="ECO:0008006" key="6">
    <source>
        <dbReference type="Google" id="ProtNLM"/>
    </source>
</evidence>
<dbReference type="SUPFAM" id="SSF51735">
    <property type="entry name" value="NAD(P)-binding Rossmann-fold domains"/>
    <property type="match status" value="1"/>
</dbReference>
<evidence type="ECO:0000256" key="1">
    <source>
        <dbReference type="ARBA" id="ARBA00023002"/>
    </source>
</evidence>
<proteinExistence type="predicted"/>
<dbReference type="PATRIC" id="fig|1125699.3.peg.323"/>
<dbReference type="eggNOG" id="COG0673">
    <property type="taxonomic scope" value="Bacteria"/>
</dbReference>
<reference evidence="4 5" key="1">
    <citation type="submission" date="2013-04" db="EMBL/GenBank/DDBJ databases">
        <title>The Genome Sequence of Treponema maltophilum ATCC 51939.</title>
        <authorList>
            <consortium name="The Broad Institute Genomics Platform"/>
            <person name="Earl A."/>
            <person name="Ward D."/>
            <person name="Feldgarden M."/>
            <person name="Gevers D."/>
            <person name="Leonetti C."/>
            <person name="Blanton J.M."/>
            <person name="Dewhirst F.E."/>
            <person name="Izard J."/>
            <person name="Walker B."/>
            <person name="Young S."/>
            <person name="Zeng Q."/>
            <person name="Gargeya S."/>
            <person name="Fitzgerald M."/>
            <person name="Haas B."/>
            <person name="Abouelleil A."/>
            <person name="Allen A.W."/>
            <person name="Alvarado L."/>
            <person name="Arachchi H.M."/>
            <person name="Berlin A.M."/>
            <person name="Chapman S.B."/>
            <person name="Gainer-Dewar J."/>
            <person name="Goldberg J."/>
            <person name="Griggs A."/>
            <person name="Gujja S."/>
            <person name="Hansen M."/>
            <person name="Howarth C."/>
            <person name="Imamovic A."/>
            <person name="Ireland A."/>
            <person name="Larimer J."/>
            <person name="McCowan C."/>
            <person name="Murphy C."/>
            <person name="Pearson M."/>
            <person name="Poon T.W."/>
            <person name="Priest M."/>
            <person name="Roberts A."/>
            <person name="Saif S."/>
            <person name="Shea T."/>
            <person name="Sisk P."/>
            <person name="Sykes S."/>
            <person name="Wortman J."/>
            <person name="Nusbaum C."/>
            <person name="Birren B."/>
        </authorList>
    </citation>
    <scope>NUCLEOTIDE SEQUENCE [LARGE SCALE GENOMIC DNA]</scope>
    <source>
        <strain evidence="4 5">ATCC 51939</strain>
    </source>
</reference>
<dbReference type="PANTHER" id="PTHR43818:SF11">
    <property type="entry name" value="BCDNA.GH03377"/>
    <property type="match status" value="1"/>
</dbReference>